<dbReference type="PROSITE" id="PS51160">
    <property type="entry name" value="ACYLPHOSPHATASE_3"/>
    <property type="match status" value="1"/>
</dbReference>
<keyword evidence="10" id="KW-1185">Reference proteome</keyword>
<proteinExistence type="inferred from homology"/>
<evidence type="ECO:0000313" key="10">
    <source>
        <dbReference type="Proteomes" id="UP000199476"/>
    </source>
</evidence>
<evidence type="ECO:0000256" key="5">
    <source>
        <dbReference type="PROSITE-ProRule" id="PRU00520"/>
    </source>
</evidence>
<evidence type="ECO:0000256" key="6">
    <source>
        <dbReference type="RuleBase" id="RU000553"/>
    </source>
</evidence>
<protein>
    <recommendedName>
        <fullName evidence="3 5">Acylphosphatase</fullName>
        <ecNumber evidence="2 5">3.6.1.7</ecNumber>
    </recommendedName>
</protein>
<evidence type="ECO:0000313" key="9">
    <source>
        <dbReference type="EMBL" id="SDL62460.1"/>
    </source>
</evidence>
<name>A0A1G9LKJ7_9FIRM</name>
<evidence type="ECO:0000256" key="2">
    <source>
        <dbReference type="ARBA" id="ARBA00012150"/>
    </source>
</evidence>
<feature type="active site" evidence="5">
    <location>
        <position position="38"/>
    </location>
</feature>
<dbReference type="PROSITE" id="PS00151">
    <property type="entry name" value="ACYLPHOSPHATASE_2"/>
    <property type="match status" value="1"/>
</dbReference>
<dbReference type="EMBL" id="FNGO01000006">
    <property type="protein sequence ID" value="SDL62460.1"/>
    <property type="molecule type" value="Genomic_DNA"/>
</dbReference>
<keyword evidence="5 6" id="KW-0378">Hydrolase</keyword>
<dbReference type="EC" id="3.6.1.7" evidence="2 5"/>
<comment type="catalytic activity">
    <reaction evidence="4 5 6">
        <text>an acyl phosphate + H2O = a carboxylate + phosphate + H(+)</text>
        <dbReference type="Rhea" id="RHEA:14965"/>
        <dbReference type="ChEBI" id="CHEBI:15377"/>
        <dbReference type="ChEBI" id="CHEBI:15378"/>
        <dbReference type="ChEBI" id="CHEBI:29067"/>
        <dbReference type="ChEBI" id="CHEBI:43474"/>
        <dbReference type="ChEBI" id="CHEBI:59918"/>
        <dbReference type="EC" id="3.6.1.7"/>
    </reaction>
</comment>
<dbReference type="InterPro" id="IPR001792">
    <property type="entry name" value="Acylphosphatase-like_dom"/>
</dbReference>
<sequence length="92" mass="10391">MTETGLHVFISGRVQGVGFRAFTRRNARRLGVRGWVKNLADGRVEAVLYGEKSDVEELLTRIKTGPSLAEVEDIEVEEVDEAPPEENFQVRY</sequence>
<dbReference type="PRINTS" id="PR00112">
    <property type="entry name" value="ACYLPHPHTASE"/>
</dbReference>
<comment type="similarity">
    <text evidence="1 7">Belongs to the acylphosphatase family.</text>
</comment>
<dbReference type="OrthoDB" id="9808093at2"/>
<dbReference type="InterPro" id="IPR017968">
    <property type="entry name" value="Acylphosphatase_CS"/>
</dbReference>
<evidence type="ECO:0000259" key="8">
    <source>
        <dbReference type="PROSITE" id="PS51160"/>
    </source>
</evidence>
<dbReference type="STRING" id="321763.SAMN04488692_10692"/>
<evidence type="ECO:0000256" key="1">
    <source>
        <dbReference type="ARBA" id="ARBA00005614"/>
    </source>
</evidence>
<dbReference type="GO" id="GO:0003998">
    <property type="term" value="F:acylphosphatase activity"/>
    <property type="evidence" value="ECO:0007669"/>
    <property type="project" value="UniProtKB-EC"/>
</dbReference>
<dbReference type="InterPro" id="IPR036046">
    <property type="entry name" value="Acylphosphatase-like_dom_sf"/>
</dbReference>
<feature type="active site" evidence="5">
    <location>
        <position position="20"/>
    </location>
</feature>
<dbReference type="SUPFAM" id="SSF54975">
    <property type="entry name" value="Acylphosphatase/BLUF domain-like"/>
    <property type="match status" value="1"/>
</dbReference>
<feature type="domain" description="Acylphosphatase-like" evidence="8">
    <location>
        <begin position="5"/>
        <end position="92"/>
    </location>
</feature>
<dbReference type="Proteomes" id="UP000199476">
    <property type="component" value="Unassembled WGS sequence"/>
</dbReference>
<dbReference type="PROSITE" id="PS00150">
    <property type="entry name" value="ACYLPHOSPHATASE_1"/>
    <property type="match status" value="1"/>
</dbReference>
<dbReference type="PANTHER" id="PTHR47268">
    <property type="entry name" value="ACYLPHOSPHATASE"/>
    <property type="match status" value="1"/>
</dbReference>
<dbReference type="RefSeq" id="WP_089759188.1">
    <property type="nucleotide sequence ID" value="NZ_FNGO01000006.1"/>
</dbReference>
<reference evidence="9 10" key="1">
    <citation type="submission" date="2016-10" db="EMBL/GenBank/DDBJ databases">
        <authorList>
            <person name="de Groot N.N."/>
        </authorList>
    </citation>
    <scope>NUCLEOTIDE SEQUENCE [LARGE SCALE GENOMIC DNA]</scope>
    <source>
        <strain evidence="9 10">SLAS-1</strain>
    </source>
</reference>
<dbReference type="PANTHER" id="PTHR47268:SF4">
    <property type="entry name" value="ACYLPHOSPHATASE"/>
    <property type="match status" value="1"/>
</dbReference>
<evidence type="ECO:0000256" key="4">
    <source>
        <dbReference type="ARBA" id="ARBA00047645"/>
    </source>
</evidence>
<dbReference type="AlphaFoldDB" id="A0A1G9LKJ7"/>
<evidence type="ECO:0000256" key="3">
    <source>
        <dbReference type="ARBA" id="ARBA00015991"/>
    </source>
</evidence>
<dbReference type="Pfam" id="PF00708">
    <property type="entry name" value="Acylphosphatase"/>
    <property type="match status" value="1"/>
</dbReference>
<dbReference type="InterPro" id="IPR020456">
    <property type="entry name" value="Acylphosphatase"/>
</dbReference>
<accession>A0A1G9LKJ7</accession>
<dbReference type="Gene3D" id="3.30.70.100">
    <property type="match status" value="1"/>
</dbReference>
<evidence type="ECO:0000256" key="7">
    <source>
        <dbReference type="RuleBase" id="RU004168"/>
    </source>
</evidence>
<organism evidence="9 10">
    <name type="scientific">Halarsenatibacter silvermanii</name>
    <dbReference type="NCBI Taxonomy" id="321763"/>
    <lineage>
        <taxon>Bacteria</taxon>
        <taxon>Bacillati</taxon>
        <taxon>Bacillota</taxon>
        <taxon>Clostridia</taxon>
        <taxon>Halanaerobiales</taxon>
        <taxon>Halarsenatibacteraceae</taxon>
        <taxon>Halarsenatibacter</taxon>
    </lineage>
</organism>
<gene>
    <name evidence="9" type="ORF">SAMN04488692_10692</name>
</gene>